<keyword evidence="2" id="KW-1185">Reference proteome</keyword>
<sequence>MKTPCTAFESGSGCYSWTTTSHDRRGRRGTQERLLVRPAHDVRGRKATGRPWYAWALGRQHRETNRAKPNLRLPHSEMACGLGPIVESGDFLSTPMPAVADVGGTLMRLVRGRWRHAYAGLVRGRWESTPCLGRWRGRRGHAHARPSARTLEARYAGLVRKGQWRHAHAGRWRGRRGTRYLRPSARGVGGTLMPA</sequence>
<dbReference type="EMBL" id="JACEIK010009783">
    <property type="protein sequence ID" value="MCE3214690.1"/>
    <property type="molecule type" value="Genomic_DNA"/>
</dbReference>
<evidence type="ECO:0000313" key="2">
    <source>
        <dbReference type="Proteomes" id="UP000823775"/>
    </source>
</evidence>
<protein>
    <submittedName>
        <fullName evidence="1">Uncharacterized protein</fullName>
    </submittedName>
</protein>
<comment type="caution">
    <text evidence="1">The sequence shown here is derived from an EMBL/GenBank/DDBJ whole genome shotgun (WGS) entry which is preliminary data.</text>
</comment>
<proteinExistence type="predicted"/>
<accession>A0ABS8WP39</accession>
<evidence type="ECO:0000313" key="1">
    <source>
        <dbReference type="EMBL" id="MCE3214690.1"/>
    </source>
</evidence>
<dbReference type="Proteomes" id="UP000823775">
    <property type="component" value="Unassembled WGS sequence"/>
</dbReference>
<reference evidence="1 2" key="1">
    <citation type="journal article" date="2021" name="BMC Genomics">
        <title>Datura genome reveals duplications of psychoactive alkaloid biosynthetic genes and high mutation rate following tissue culture.</title>
        <authorList>
            <person name="Rajewski A."/>
            <person name="Carter-House D."/>
            <person name="Stajich J."/>
            <person name="Litt A."/>
        </authorList>
    </citation>
    <scope>NUCLEOTIDE SEQUENCE [LARGE SCALE GENOMIC DNA]</scope>
    <source>
        <strain evidence="1">AR-01</strain>
    </source>
</reference>
<organism evidence="1 2">
    <name type="scientific">Datura stramonium</name>
    <name type="common">Jimsonweed</name>
    <name type="synonym">Common thornapple</name>
    <dbReference type="NCBI Taxonomy" id="4076"/>
    <lineage>
        <taxon>Eukaryota</taxon>
        <taxon>Viridiplantae</taxon>
        <taxon>Streptophyta</taxon>
        <taxon>Embryophyta</taxon>
        <taxon>Tracheophyta</taxon>
        <taxon>Spermatophyta</taxon>
        <taxon>Magnoliopsida</taxon>
        <taxon>eudicotyledons</taxon>
        <taxon>Gunneridae</taxon>
        <taxon>Pentapetalae</taxon>
        <taxon>asterids</taxon>
        <taxon>lamiids</taxon>
        <taxon>Solanales</taxon>
        <taxon>Solanaceae</taxon>
        <taxon>Solanoideae</taxon>
        <taxon>Datureae</taxon>
        <taxon>Datura</taxon>
    </lineage>
</organism>
<name>A0ABS8WP39_DATST</name>
<gene>
    <name evidence="1" type="ORF">HAX54_053065</name>
</gene>